<reference evidence="2" key="1">
    <citation type="submission" date="2023-03" db="EMBL/GenBank/DDBJ databases">
        <title>Complete genome of Cladonia borealis.</title>
        <authorList>
            <person name="Park H."/>
        </authorList>
    </citation>
    <scope>NUCLEOTIDE SEQUENCE</scope>
    <source>
        <strain evidence="2">ANT050790</strain>
    </source>
</reference>
<sequence>MKIIHLTQSWFFIWLETCTASSISLAPINTTSITTNASPNIVCYRPDADVRVPITIADCRSLFRTVTTLPQYRAIQDFQTARSPRLPGPGTPPYTWWNATTTCGLRVESQNPYLVQRFAWVQVRALAIEIVEYCLETSHGLGGFAPIGIPPVGINGFSVRVVGAVMPPMAPPDGTDDAFGSNGTANATAGETLWLATS</sequence>
<gene>
    <name evidence="2" type="ORF">JMJ35_001383</name>
</gene>
<dbReference type="EMBL" id="JAFEKC020000002">
    <property type="protein sequence ID" value="KAK0516780.1"/>
    <property type="molecule type" value="Genomic_DNA"/>
</dbReference>
<keyword evidence="1" id="KW-0732">Signal</keyword>
<evidence type="ECO:0000256" key="1">
    <source>
        <dbReference type="SAM" id="SignalP"/>
    </source>
</evidence>
<feature type="signal peptide" evidence="1">
    <location>
        <begin position="1"/>
        <end position="20"/>
    </location>
</feature>
<feature type="chain" id="PRO_5041337537" evidence="1">
    <location>
        <begin position="21"/>
        <end position="198"/>
    </location>
</feature>
<evidence type="ECO:0000313" key="3">
    <source>
        <dbReference type="Proteomes" id="UP001166286"/>
    </source>
</evidence>
<comment type="caution">
    <text evidence="2">The sequence shown here is derived from an EMBL/GenBank/DDBJ whole genome shotgun (WGS) entry which is preliminary data.</text>
</comment>
<protein>
    <submittedName>
        <fullName evidence="2">Uncharacterized protein</fullName>
    </submittedName>
</protein>
<name>A0AA39V9X2_9LECA</name>
<organism evidence="2 3">
    <name type="scientific">Cladonia borealis</name>
    <dbReference type="NCBI Taxonomy" id="184061"/>
    <lineage>
        <taxon>Eukaryota</taxon>
        <taxon>Fungi</taxon>
        <taxon>Dikarya</taxon>
        <taxon>Ascomycota</taxon>
        <taxon>Pezizomycotina</taxon>
        <taxon>Lecanoromycetes</taxon>
        <taxon>OSLEUM clade</taxon>
        <taxon>Lecanoromycetidae</taxon>
        <taxon>Lecanorales</taxon>
        <taxon>Lecanorineae</taxon>
        <taxon>Cladoniaceae</taxon>
        <taxon>Cladonia</taxon>
    </lineage>
</organism>
<keyword evidence="3" id="KW-1185">Reference proteome</keyword>
<proteinExistence type="predicted"/>
<accession>A0AA39V9X2</accession>
<dbReference type="AlphaFoldDB" id="A0AA39V9X2"/>
<dbReference type="Proteomes" id="UP001166286">
    <property type="component" value="Unassembled WGS sequence"/>
</dbReference>
<evidence type="ECO:0000313" key="2">
    <source>
        <dbReference type="EMBL" id="KAK0516780.1"/>
    </source>
</evidence>